<evidence type="ECO:0000256" key="2">
    <source>
        <dbReference type="ARBA" id="ARBA00009116"/>
    </source>
</evidence>
<keyword evidence="3" id="KW-0809">Transit peptide</keyword>
<dbReference type="GO" id="GO:0005759">
    <property type="term" value="C:mitochondrial matrix"/>
    <property type="evidence" value="ECO:0007669"/>
    <property type="project" value="EnsemblFungi"/>
</dbReference>
<sequence length="321" mass="37088">MWNNRLLTLLSRTKIRYTRFPRLSLQSTYKLNLGLHFYSTDVQDKYRQKLLEKAKKEGFNTIEELQSHLKEQIEKKKKEFNKIDILKELEDYEQKLKMSSSLSSNAGYTKSKGPLDPNKPKAPFKTLDSYLATEKIKDLSKQEVEFLWRARWAEVKDSLCAVVPVDVFNKMLVNVRGNPIFVLPLPRVLDPSKTANEPQGMELHYIQWQFVGKDTIYCIVTSLAEYKLHTEYARPHTTFEFHLEMEPTKKIVLMNGHVETDMNVSLADAQLLLLNIQRFYGAMGEETPAAKQRLALLRSFTAGSSEFNVDLLIASAQSMEN</sequence>
<dbReference type="OrthoDB" id="16535at2759"/>
<dbReference type="GO" id="GO:0033615">
    <property type="term" value="P:mitochondrial proton-transporting ATP synthase complex assembly"/>
    <property type="evidence" value="ECO:0007669"/>
    <property type="project" value="EnsemblFungi"/>
</dbReference>
<evidence type="ECO:0000313" key="5">
    <source>
        <dbReference type="EMBL" id="CCC70207.1"/>
    </source>
</evidence>
<accession>G0VFE1</accession>
<comment type="subcellular location">
    <subcellularLocation>
        <location evidence="1">Mitochondrion</location>
    </subcellularLocation>
</comment>
<organism evidence="5 6">
    <name type="scientific">Naumovozyma castellii</name>
    <name type="common">Yeast</name>
    <name type="synonym">Saccharomyces castellii</name>
    <dbReference type="NCBI Taxonomy" id="27288"/>
    <lineage>
        <taxon>Eukaryota</taxon>
        <taxon>Fungi</taxon>
        <taxon>Dikarya</taxon>
        <taxon>Ascomycota</taxon>
        <taxon>Saccharomycotina</taxon>
        <taxon>Saccharomycetes</taxon>
        <taxon>Saccharomycetales</taxon>
        <taxon>Saccharomycetaceae</taxon>
        <taxon>Naumovozyma</taxon>
    </lineage>
</organism>
<proteinExistence type="inferred from homology"/>
<dbReference type="AlphaFoldDB" id="G0VFE1"/>
<dbReference type="Proteomes" id="UP000001640">
    <property type="component" value="Chromosome 5"/>
</dbReference>
<keyword evidence="4" id="KW-0496">Mitochondrion</keyword>
<dbReference type="GO" id="GO:0051082">
    <property type="term" value="F:unfolded protein binding"/>
    <property type="evidence" value="ECO:0007669"/>
    <property type="project" value="EnsemblFungi"/>
</dbReference>
<reference key="2">
    <citation type="submission" date="2011-08" db="EMBL/GenBank/DDBJ databases">
        <title>Genome sequence of Naumovozyma castellii.</title>
        <authorList>
            <person name="Gordon J.L."/>
            <person name="Armisen D."/>
            <person name="Proux-Wera E."/>
            <person name="OhEigeartaigh S.S."/>
            <person name="Byrne K.P."/>
            <person name="Wolfe K.H."/>
        </authorList>
    </citation>
    <scope>NUCLEOTIDE SEQUENCE</scope>
    <source>
        <strain>Type strain:CBS 4309</strain>
    </source>
</reference>
<dbReference type="OMA" id="FLQWGFH"/>
<evidence type="ECO:0000256" key="4">
    <source>
        <dbReference type="ARBA" id="ARBA00023128"/>
    </source>
</evidence>
<dbReference type="EMBL" id="HE576756">
    <property type="protein sequence ID" value="CCC70207.1"/>
    <property type="molecule type" value="Genomic_DNA"/>
</dbReference>
<dbReference type="InterPro" id="IPR010591">
    <property type="entry name" value="ATP11"/>
</dbReference>
<comment type="similarity">
    <text evidence="2">Belongs to the ATP11 family.</text>
</comment>
<reference evidence="5 6" key="1">
    <citation type="journal article" date="2011" name="Proc. Natl. Acad. Sci. U.S.A.">
        <title>Evolutionary erosion of yeast sex chromosomes by mating-type switching accidents.</title>
        <authorList>
            <person name="Gordon J.L."/>
            <person name="Armisen D."/>
            <person name="Proux-Wera E."/>
            <person name="Oheigeartaigh S.S."/>
            <person name="Byrne K.P."/>
            <person name="Wolfe K.H."/>
        </authorList>
    </citation>
    <scope>NUCLEOTIDE SEQUENCE [LARGE SCALE GENOMIC DNA]</scope>
    <source>
        <strain evidence="6">ATCC 76901 / BCRC 22586 / CBS 4309 / NBRC 1992 / NRRL Y-12630</strain>
    </source>
</reference>
<dbReference type="GeneID" id="96903839"/>
<name>G0VFE1_NAUCA</name>
<dbReference type="PANTHER" id="PTHR13126:SF0">
    <property type="entry name" value="ATP SYNTHASE MITOCHONDRIAL F1 COMPLEX ASSEMBLY FACTOR 1"/>
    <property type="match status" value="1"/>
</dbReference>
<dbReference type="eggNOG" id="KOG3281">
    <property type="taxonomic scope" value="Eukaryota"/>
</dbReference>
<gene>
    <name evidence="5" type="primary">NCAS0E01370</name>
    <name evidence="5" type="ordered locus">NCAS_0E01370</name>
</gene>
<evidence type="ECO:0000256" key="1">
    <source>
        <dbReference type="ARBA" id="ARBA00004173"/>
    </source>
</evidence>
<dbReference type="PANTHER" id="PTHR13126">
    <property type="entry name" value="CHAPERONE ATP11"/>
    <property type="match status" value="1"/>
</dbReference>
<dbReference type="FunCoup" id="G0VFE1">
    <property type="interactions" value="343"/>
</dbReference>
<dbReference type="KEGG" id="ncs:NCAS_0E01370"/>
<keyword evidence="6" id="KW-1185">Reference proteome</keyword>
<evidence type="ECO:0000256" key="3">
    <source>
        <dbReference type="ARBA" id="ARBA00022946"/>
    </source>
</evidence>
<dbReference type="STRING" id="1064592.G0VFE1"/>
<protein>
    <submittedName>
        <fullName evidence="5">Uncharacterized protein</fullName>
    </submittedName>
</protein>
<dbReference type="InParanoid" id="G0VFE1"/>
<evidence type="ECO:0000313" key="6">
    <source>
        <dbReference type="Proteomes" id="UP000001640"/>
    </source>
</evidence>
<dbReference type="RefSeq" id="XP_003676567.1">
    <property type="nucleotide sequence ID" value="XM_003676519.1"/>
</dbReference>
<dbReference type="Pfam" id="PF06644">
    <property type="entry name" value="ATP11"/>
    <property type="match status" value="1"/>
</dbReference>
<dbReference type="HOGENOM" id="CLU_054226_2_0_1"/>